<accession>A0AAX2F0R4</accession>
<dbReference type="Pfam" id="PF14254">
    <property type="entry name" value="DUF4348"/>
    <property type="match status" value="1"/>
</dbReference>
<dbReference type="AlphaFoldDB" id="A0AAX2F0R4"/>
<keyword evidence="4" id="KW-1185">Reference proteome</keyword>
<protein>
    <recommendedName>
        <fullName evidence="5">DUF4348 domain-containing protein</fullName>
    </recommendedName>
</protein>
<dbReference type="InterPro" id="IPR025590">
    <property type="entry name" value="DUF4348"/>
</dbReference>
<sequence>MRKAFLLIVCVCVAMITVTTGCSNKKVEGADSAKTDSTAEEEADTIDSVDSATGVIAATPMPKAADQLFDDFFFNFIANKKLQMNRIKFPLPIVNGTKTTELSRKKWKMDYFFRKQGYYTLIFDNEKQMEYSKSTDLDSVIVEKIHLRKGTIEQYWFDHQDGSWKLNQIRTIPFKESYNASFYSFLSRFFANGGKGAVKSPLAYHGADPNGEETNIINTTIPADEWSSFLPEIPNDMIYNILYGQKYSASNRRIITFRGLANGVETQLIFNLNGKDWRLEKIVAY</sequence>
<evidence type="ECO:0000313" key="3">
    <source>
        <dbReference type="EMBL" id="SHF53596.1"/>
    </source>
</evidence>
<feature type="region of interest" description="Disordered" evidence="1">
    <location>
        <begin position="26"/>
        <end position="46"/>
    </location>
</feature>
<feature type="signal peptide" evidence="2">
    <location>
        <begin position="1"/>
        <end position="21"/>
    </location>
</feature>
<comment type="caution">
    <text evidence="3">The sequence shown here is derived from an EMBL/GenBank/DDBJ whole genome shotgun (WGS) entry which is preliminary data.</text>
</comment>
<evidence type="ECO:0008006" key="5">
    <source>
        <dbReference type="Google" id="ProtNLM"/>
    </source>
</evidence>
<dbReference type="EMBL" id="FQWA01000001">
    <property type="protein sequence ID" value="SHF53596.1"/>
    <property type="molecule type" value="Genomic_DNA"/>
</dbReference>
<name>A0AAX2F0R4_9BACT</name>
<dbReference type="Proteomes" id="UP000184105">
    <property type="component" value="Unassembled WGS sequence"/>
</dbReference>
<evidence type="ECO:0000313" key="4">
    <source>
        <dbReference type="Proteomes" id="UP000184105"/>
    </source>
</evidence>
<dbReference type="RefSeq" id="WP_025836678.1">
    <property type="nucleotide sequence ID" value="NZ_BAKP01000001.1"/>
</dbReference>
<dbReference type="Gene3D" id="3.10.450.410">
    <property type="match status" value="1"/>
</dbReference>
<evidence type="ECO:0000256" key="2">
    <source>
        <dbReference type="SAM" id="SignalP"/>
    </source>
</evidence>
<dbReference type="PROSITE" id="PS51257">
    <property type="entry name" value="PROKAR_LIPOPROTEIN"/>
    <property type="match status" value="1"/>
</dbReference>
<organism evidence="3 4">
    <name type="scientific">Prevotella scopos JCM 17725</name>
    <dbReference type="NCBI Taxonomy" id="1236518"/>
    <lineage>
        <taxon>Bacteria</taxon>
        <taxon>Pseudomonadati</taxon>
        <taxon>Bacteroidota</taxon>
        <taxon>Bacteroidia</taxon>
        <taxon>Bacteroidales</taxon>
        <taxon>Prevotellaceae</taxon>
        <taxon>Prevotella</taxon>
    </lineage>
</organism>
<reference evidence="3 4" key="1">
    <citation type="submission" date="2016-11" db="EMBL/GenBank/DDBJ databases">
        <authorList>
            <person name="Varghese N."/>
            <person name="Submissions S."/>
        </authorList>
    </citation>
    <scope>NUCLEOTIDE SEQUENCE [LARGE SCALE GENOMIC DNA]</scope>
    <source>
        <strain evidence="3 4">DSM 22613</strain>
    </source>
</reference>
<proteinExistence type="predicted"/>
<keyword evidence="2" id="KW-0732">Signal</keyword>
<feature type="chain" id="PRO_5043948555" description="DUF4348 domain-containing protein" evidence="2">
    <location>
        <begin position="22"/>
        <end position="285"/>
    </location>
</feature>
<gene>
    <name evidence="3" type="ORF">SAMN05444364_10120</name>
</gene>
<evidence type="ECO:0000256" key="1">
    <source>
        <dbReference type="SAM" id="MobiDB-lite"/>
    </source>
</evidence>